<comment type="caution">
    <text evidence="1">The sequence shown here is derived from an EMBL/GenBank/DDBJ whole genome shotgun (WGS) entry which is preliminary data.</text>
</comment>
<dbReference type="EMBL" id="JBBWWR010000011">
    <property type="protein sequence ID" value="KAK8959961.1"/>
    <property type="molecule type" value="Genomic_DNA"/>
</dbReference>
<keyword evidence="2" id="KW-1185">Reference proteome</keyword>
<organism evidence="1 2">
    <name type="scientific">Platanthera guangdongensis</name>
    <dbReference type="NCBI Taxonomy" id="2320717"/>
    <lineage>
        <taxon>Eukaryota</taxon>
        <taxon>Viridiplantae</taxon>
        <taxon>Streptophyta</taxon>
        <taxon>Embryophyta</taxon>
        <taxon>Tracheophyta</taxon>
        <taxon>Spermatophyta</taxon>
        <taxon>Magnoliopsida</taxon>
        <taxon>Liliopsida</taxon>
        <taxon>Asparagales</taxon>
        <taxon>Orchidaceae</taxon>
        <taxon>Orchidoideae</taxon>
        <taxon>Orchideae</taxon>
        <taxon>Orchidinae</taxon>
        <taxon>Platanthera</taxon>
    </lineage>
</organism>
<keyword evidence="1" id="KW-0687">Ribonucleoprotein</keyword>
<evidence type="ECO:0000313" key="1">
    <source>
        <dbReference type="EMBL" id="KAK8959961.1"/>
    </source>
</evidence>
<accession>A0ABR2M8J4</accession>
<sequence length="122" mass="13763">MATNTLSTWKIFDQIHLRNDLFLPDSVPPQIRRSADGDESLLHHVPATSRSRAPSSIPARLSCLLGQKWEPHPFLAPAIAQLTNDSREKKRNFTKTIELQIGLKNCDPSSLIRNHGNQKLFV</sequence>
<name>A0ABR2M8J4_9ASPA</name>
<evidence type="ECO:0000313" key="2">
    <source>
        <dbReference type="Proteomes" id="UP001412067"/>
    </source>
</evidence>
<dbReference type="Gene3D" id="3.30.190.20">
    <property type="match status" value="1"/>
</dbReference>
<gene>
    <name evidence="1" type="primary">RPL10AC</name>
    <name evidence="1" type="ORF">KSP40_PGU017226</name>
</gene>
<reference evidence="1 2" key="1">
    <citation type="journal article" date="2022" name="Nat. Plants">
        <title>Genomes of leafy and leafless Platanthera orchids illuminate the evolution of mycoheterotrophy.</title>
        <authorList>
            <person name="Li M.H."/>
            <person name="Liu K.W."/>
            <person name="Li Z."/>
            <person name="Lu H.C."/>
            <person name="Ye Q.L."/>
            <person name="Zhang D."/>
            <person name="Wang J.Y."/>
            <person name="Li Y.F."/>
            <person name="Zhong Z.M."/>
            <person name="Liu X."/>
            <person name="Yu X."/>
            <person name="Liu D.K."/>
            <person name="Tu X.D."/>
            <person name="Liu B."/>
            <person name="Hao Y."/>
            <person name="Liao X.Y."/>
            <person name="Jiang Y.T."/>
            <person name="Sun W.H."/>
            <person name="Chen J."/>
            <person name="Chen Y.Q."/>
            <person name="Ai Y."/>
            <person name="Zhai J.W."/>
            <person name="Wu S.S."/>
            <person name="Zhou Z."/>
            <person name="Hsiao Y.Y."/>
            <person name="Wu W.L."/>
            <person name="Chen Y.Y."/>
            <person name="Lin Y.F."/>
            <person name="Hsu J.L."/>
            <person name="Li C.Y."/>
            <person name="Wang Z.W."/>
            <person name="Zhao X."/>
            <person name="Zhong W.Y."/>
            <person name="Ma X.K."/>
            <person name="Ma L."/>
            <person name="Huang J."/>
            <person name="Chen G.Z."/>
            <person name="Huang M.Z."/>
            <person name="Huang L."/>
            <person name="Peng D.H."/>
            <person name="Luo Y.B."/>
            <person name="Zou S.Q."/>
            <person name="Chen S.P."/>
            <person name="Lan S."/>
            <person name="Tsai W.C."/>
            <person name="Van de Peer Y."/>
            <person name="Liu Z.J."/>
        </authorList>
    </citation>
    <scope>NUCLEOTIDE SEQUENCE [LARGE SCALE GENOMIC DNA]</scope>
    <source>
        <strain evidence="1">Lor288</strain>
    </source>
</reference>
<dbReference type="Proteomes" id="UP001412067">
    <property type="component" value="Unassembled WGS sequence"/>
</dbReference>
<proteinExistence type="predicted"/>
<dbReference type="GO" id="GO:0005840">
    <property type="term" value="C:ribosome"/>
    <property type="evidence" value="ECO:0007669"/>
    <property type="project" value="UniProtKB-KW"/>
</dbReference>
<protein>
    <submittedName>
        <fullName evidence="1">60S ribosomal protein L10a-3</fullName>
    </submittedName>
</protein>
<keyword evidence="1" id="KW-0689">Ribosomal protein</keyword>